<dbReference type="EMBL" id="JAWDJW010008269">
    <property type="protein sequence ID" value="KAK3060816.1"/>
    <property type="molecule type" value="Genomic_DNA"/>
</dbReference>
<protein>
    <submittedName>
        <fullName evidence="1">Uncharacterized protein</fullName>
    </submittedName>
</protein>
<sequence length="128" mass="14532">SEAIGCRPGDILWLPLLDDLEEDFDIDNDYADYEELMFGRPVLILCVDAANTVATFCTVNFLDPTVDIPPTNDHQITSFGGYGLMGSQYAEDYDREFFIPISPAPAHPDHDPITTSRSRFERETLRWK</sequence>
<proteinExistence type="predicted"/>
<evidence type="ECO:0000313" key="2">
    <source>
        <dbReference type="Proteomes" id="UP001186974"/>
    </source>
</evidence>
<gene>
    <name evidence="1" type="ORF">LTS18_007627</name>
</gene>
<dbReference type="Proteomes" id="UP001186974">
    <property type="component" value="Unassembled WGS sequence"/>
</dbReference>
<evidence type="ECO:0000313" key="1">
    <source>
        <dbReference type="EMBL" id="KAK3060816.1"/>
    </source>
</evidence>
<organism evidence="1 2">
    <name type="scientific">Coniosporium uncinatum</name>
    <dbReference type="NCBI Taxonomy" id="93489"/>
    <lineage>
        <taxon>Eukaryota</taxon>
        <taxon>Fungi</taxon>
        <taxon>Dikarya</taxon>
        <taxon>Ascomycota</taxon>
        <taxon>Pezizomycotina</taxon>
        <taxon>Dothideomycetes</taxon>
        <taxon>Dothideomycetes incertae sedis</taxon>
        <taxon>Coniosporium</taxon>
    </lineage>
</organism>
<keyword evidence="2" id="KW-1185">Reference proteome</keyword>
<name>A0ACC3D2C0_9PEZI</name>
<accession>A0ACC3D2C0</accession>
<feature type="non-terminal residue" evidence="1">
    <location>
        <position position="1"/>
    </location>
</feature>
<reference evidence="1" key="1">
    <citation type="submission" date="2024-09" db="EMBL/GenBank/DDBJ databases">
        <title>Black Yeasts Isolated from many extreme environments.</title>
        <authorList>
            <person name="Coleine C."/>
            <person name="Stajich J.E."/>
            <person name="Selbmann L."/>
        </authorList>
    </citation>
    <scope>NUCLEOTIDE SEQUENCE</scope>
    <source>
        <strain evidence="1">CCFEE 5737</strain>
    </source>
</reference>
<comment type="caution">
    <text evidence="1">The sequence shown here is derived from an EMBL/GenBank/DDBJ whole genome shotgun (WGS) entry which is preliminary data.</text>
</comment>